<evidence type="ECO:0000256" key="1">
    <source>
        <dbReference type="ARBA" id="ARBA00004245"/>
    </source>
</evidence>
<evidence type="ECO:0000256" key="3">
    <source>
        <dbReference type="ARBA" id="ARBA00022840"/>
    </source>
</evidence>
<evidence type="ECO:0000256" key="7">
    <source>
        <dbReference type="PROSITE-ProRule" id="PRU00283"/>
    </source>
</evidence>
<reference evidence="8" key="1">
    <citation type="submission" date="2021-02" db="EMBL/GenBank/DDBJ databases">
        <authorList>
            <person name="Bekaert M."/>
        </authorList>
    </citation>
    <scope>NUCLEOTIDE SEQUENCE</scope>
    <source>
        <strain evidence="8">IoA-00</strain>
    </source>
</reference>
<keyword evidence="6" id="KW-0963">Cytoplasm</keyword>
<dbReference type="PANTHER" id="PTHR47968">
    <property type="entry name" value="CENTROMERE PROTEIN E"/>
    <property type="match status" value="1"/>
</dbReference>
<keyword evidence="3" id="KW-0067">ATP-binding</keyword>
<comment type="similarity">
    <text evidence="7">Belongs to the TRAFAC class myosin-kinesin ATPase superfamily. Kinesin family.</text>
</comment>
<evidence type="ECO:0000256" key="2">
    <source>
        <dbReference type="ARBA" id="ARBA00022741"/>
    </source>
</evidence>
<dbReference type="AlphaFoldDB" id="A0A7R8H679"/>
<gene>
    <name evidence="8" type="ORF">LSAA_6204</name>
</gene>
<dbReference type="GO" id="GO:0007018">
    <property type="term" value="P:microtubule-based movement"/>
    <property type="evidence" value="ECO:0007669"/>
    <property type="project" value="InterPro"/>
</dbReference>
<dbReference type="PANTHER" id="PTHR47968:SF75">
    <property type="entry name" value="CENTROMERE-ASSOCIATED PROTEIN E"/>
    <property type="match status" value="1"/>
</dbReference>
<evidence type="ECO:0000256" key="4">
    <source>
        <dbReference type="ARBA" id="ARBA00023054"/>
    </source>
</evidence>
<dbReference type="InterPro" id="IPR036961">
    <property type="entry name" value="Kinesin_motor_dom_sf"/>
</dbReference>
<dbReference type="SUPFAM" id="SSF52540">
    <property type="entry name" value="P-loop containing nucleoside triphosphate hydrolases"/>
    <property type="match status" value="2"/>
</dbReference>
<dbReference type="SMART" id="SM00129">
    <property type="entry name" value="KISc"/>
    <property type="match status" value="1"/>
</dbReference>
<evidence type="ECO:0000313" key="9">
    <source>
        <dbReference type="Proteomes" id="UP000675881"/>
    </source>
</evidence>
<keyword evidence="5" id="KW-0505">Motor protein</keyword>
<dbReference type="Pfam" id="PF00225">
    <property type="entry name" value="Kinesin"/>
    <property type="match status" value="1"/>
</dbReference>
<organism evidence="8 9">
    <name type="scientific">Lepeophtheirus salmonis</name>
    <name type="common">Salmon louse</name>
    <name type="synonym">Caligus salmonis</name>
    <dbReference type="NCBI Taxonomy" id="72036"/>
    <lineage>
        <taxon>Eukaryota</taxon>
        <taxon>Metazoa</taxon>
        <taxon>Ecdysozoa</taxon>
        <taxon>Arthropoda</taxon>
        <taxon>Crustacea</taxon>
        <taxon>Multicrustacea</taxon>
        <taxon>Hexanauplia</taxon>
        <taxon>Copepoda</taxon>
        <taxon>Siphonostomatoida</taxon>
        <taxon>Caligidae</taxon>
        <taxon>Lepeophtheirus</taxon>
    </lineage>
</organism>
<comment type="subcellular location">
    <subcellularLocation>
        <location evidence="1">Cytoplasm</location>
        <location evidence="1">Cytoskeleton</location>
    </subcellularLocation>
</comment>
<comment type="caution">
    <text evidence="7">Lacks conserved residue(s) required for the propagation of feature annotation.</text>
</comment>
<evidence type="ECO:0000256" key="6">
    <source>
        <dbReference type="ARBA" id="ARBA00023212"/>
    </source>
</evidence>
<dbReference type="EMBL" id="HG994581">
    <property type="protein sequence ID" value="CAF2876710.1"/>
    <property type="molecule type" value="Genomic_DNA"/>
</dbReference>
<evidence type="ECO:0000313" key="8">
    <source>
        <dbReference type="EMBL" id="CAF2876710.1"/>
    </source>
</evidence>
<dbReference type="PRINTS" id="PR00380">
    <property type="entry name" value="KINESINHEAVY"/>
</dbReference>
<protein>
    <submittedName>
        <fullName evidence="8">CENPE</fullName>
    </submittedName>
</protein>
<dbReference type="Proteomes" id="UP000675881">
    <property type="component" value="Chromosome 2"/>
</dbReference>
<dbReference type="InterPro" id="IPR027640">
    <property type="entry name" value="Kinesin-like_fam"/>
</dbReference>
<dbReference type="Gene3D" id="3.40.850.10">
    <property type="entry name" value="Kinesin motor domain"/>
    <property type="match status" value="2"/>
</dbReference>
<accession>A0A7R8H679</accession>
<keyword evidence="9" id="KW-1185">Reference proteome</keyword>
<keyword evidence="2" id="KW-0547">Nucleotide-binding</keyword>
<dbReference type="GO" id="GO:0005524">
    <property type="term" value="F:ATP binding"/>
    <property type="evidence" value="ECO:0007669"/>
    <property type="project" value="UniProtKB-KW"/>
</dbReference>
<dbReference type="GO" id="GO:0008017">
    <property type="term" value="F:microtubule binding"/>
    <property type="evidence" value="ECO:0007669"/>
    <property type="project" value="InterPro"/>
</dbReference>
<dbReference type="GO" id="GO:0003777">
    <property type="term" value="F:microtubule motor activity"/>
    <property type="evidence" value="ECO:0007669"/>
    <property type="project" value="InterPro"/>
</dbReference>
<dbReference type="PROSITE" id="PS00411">
    <property type="entry name" value="KINESIN_MOTOR_1"/>
    <property type="match status" value="1"/>
</dbReference>
<dbReference type="InterPro" id="IPR001752">
    <property type="entry name" value="Kinesin_motor_dom"/>
</dbReference>
<keyword evidence="4" id="KW-0175">Coiled coil</keyword>
<proteinExistence type="inferred from homology"/>
<dbReference type="GO" id="GO:0005874">
    <property type="term" value="C:microtubule"/>
    <property type="evidence" value="ECO:0007669"/>
    <property type="project" value="TreeGrafter"/>
</dbReference>
<dbReference type="GO" id="GO:0000278">
    <property type="term" value="P:mitotic cell cycle"/>
    <property type="evidence" value="ECO:0007669"/>
    <property type="project" value="TreeGrafter"/>
</dbReference>
<dbReference type="InterPro" id="IPR019821">
    <property type="entry name" value="Kinesin_motor_CS"/>
</dbReference>
<dbReference type="InterPro" id="IPR027417">
    <property type="entry name" value="P-loop_NTPase"/>
</dbReference>
<sequence>MCLDREKEASESQCGSKPVHVVIRICNLIPREIKVKKEIKWLIRKDMIWSDDKNKSYFFDQVFDANTPNEEISSHLCTIIINSAFHAYDDGVREPDGAITFSHLNLVDLAGSERVGQTGSTGKRLREGGNINKSPLVLSQVISKLSEGSRGFAPFCDS</sequence>
<keyword evidence="6" id="KW-0206">Cytoskeleton</keyword>
<dbReference type="PROSITE" id="PS50067">
    <property type="entry name" value="KINESIN_MOTOR_2"/>
    <property type="match status" value="1"/>
</dbReference>
<evidence type="ECO:0000256" key="5">
    <source>
        <dbReference type="ARBA" id="ARBA00023175"/>
    </source>
</evidence>
<name>A0A7R8H679_LEPSM</name>